<sequence length="810" mass="94942">MSGVVDPGSGEVGWGERFAIPELNAANKALMEEIHKKEKQLVELENKIQKNKHAEQLKTEFLKRAKQELDNIEALCKAKEREGELENHLTTLAERETGRLAQETAKMENDNRSLAERKNALENHIFKATQKLEEFRNQMNWDQQTMDAFLQDSECKDEDTMAIIKYAQQDEQRIKSLTMAIEKKTMEANEKHKALDKELTETLSAQIALDKTTENLQQAHLETQQLIHQWENTIKQMKHRDAAMQQSALLLAQANQDIRERNSTVTEIKHLFNTQRNNNRETEKKITVANQQAVRLRQDLKRQESDCSSLKNELDICKGTLDRANSDVKSVTSRISRLKKDIQDNNEKLKKARAYNVALEEKLKVVTQTALDEEERAEQMEQLLKEEEKEIKELEVQLIDCRKEFFCRKEWLQALKTKEKESIAQVSRSKDTINSLESQLRQLENDLRRQEIITAEEDSKINRLRGKLEWLQSGVQPAEKEMLDLKIGQLQKDLEEKKETANSLTNTLKEAEDDIRYLRKEMEKSETQKKDLTQKVEELIVLQNINEKDLKRLRLSKEENLVEHNVMKIEVKRMRDLLYNKAGSVLSLEKRKLQLQKAIEDREQEVKVYKDMLSLHLKISEMERQRLSDELNEKLCQIDTKKKRFEVLMYSMAAPHGDEERSQAYYITKAAQEKEELKRNGDYLDAEIRKIELENRALENTFQLFDNSNSAFRKSLNRVNESSPEHQEEQKLQQQFRAAEETLEYKKGRVKELQRDLQDMNNILESLLQEETVEKDKIEHKQSLISKLNKEIASQQEKVDRATKECSKLT</sequence>
<accession>G3PU81</accession>
<name>G3PU81_GASAC</name>
<evidence type="ECO:0000256" key="1">
    <source>
        <dbReference type="ARBA" id="ARBA00005805"/>
    </source>
</evidence>
<dbReference type="GeneTree" id="ENSGT00390000015010"/>
<dbReference type="OMA" id="VDADIPM"/>
<dbReference type="PANTHER" id="PTHR18962">
    <property type="entry name" value="COILED-COIL DOMAIN-CONTAINING PROTEIN 39"/>
    <property type="match status" value="1"/>
</dbReference>
<dbReference type="GO" id="GO:0036159">
    <property type="term" value="P:inner dynein arm assembly"/>
    <property type="evidence" value="ECO:0007669"/>
    <property type="project" value="InterPro"/>
</dbReference>
<keyword evidence="7" id="KW-1185">Reference proteome</keyword>
<dbReference type="GO" id="GO:0060285">
    <property type="term" value="P:cilium-dependent cell motility"/>
    <property type="evidence" value="ECO:0007669"/>
    <property type="project" value="TreeGrafter"/>
</dbReference>
<feature type="coiled-coil region" evidence="5">
    <location>
        <begin position="480"/>
        <end position="542"/>
    </location>
</feature>
<evidence type="ECO:0000256" key="3">
    <source>
        <dbReference type="ARBA" id="ARBA00023054"/>
    </source>
</evidence>
<proteinExistence type="inferred from homology"/>
<evidence type="ECO:0000313" key="7">
    <source>
        <dbReference type="Proteomes" id="UP000007635"/>
    </source>
</evidence>
<reference evidence="6" key="2">
    <citation type="submission" date="2025-08" db="UniProtKB">
        <authorList>
            <consortium name="Ensembl"/>
        </authorList>
    </citation>
    <scope>IDENTIFICATION</scope>
</reference>
<comment type="function">
    <text evidence="4">Required for assembly of dynein regulatory complex (DRC) and inner dynein arm (IDA) complexes, which are responsible for ciliary beat regulation, thereby playing a central role in motility in cilia and flagella. Probably acts together with CCDC40 to form a molecular ruler that determines the 96 nanometer (nm) repeat length and arrangements of components in cilia and flagella. Not required for outer dynein arm complexes assembly.</text>
</comment>
<dbReference type="GO" id="GO:0005930">
    <property type="term" value="C:axoneme"/>
    <property type="evidence" value="ECO:0007669"/>
    <property type="project" value="InterPro"/>
</dbReference>
<dbReference type="Pfam" id="PF24161">
    <property type="entry name" value="CCDC39"/>
    <property type="match status" value="1"/>
</dbReference>
<reference evidence="6" key="3">
    <citation type="submission" date="2025-09" db="UniProtKB">
        <authorList>
            <consortium name="Ensembl"/>
        </authorList>
    </citation>
    <scope>IDENTIFICATION</scope>
</reference>
<dbReference type="Bgee" id="ENSGACG00000016039">
    <property type="expression patterns" value="Expressed in mesonephros and 4 other cell types or tissues"/>
</dbReference>
<evidence type="ECO:0000256" key="5">
    <source>
        <dbReference type="SAM" id="Coils"/>
    </source>
</evidence>
<dbReference type="PANTHER" id="PTHR18962:SF0">
    <property type="entry name" value="COILED-COIL DOMAIN-CONTAINING PROTEIN 39"/>
    <property type="match status" value="1"/>
</dbReference>
<feature type="coiled-coil region" evidence="5">
    <location>
        <begin position="585"/>
        <end position="644"/>
    </location>
</feature>
<keyword evidence="3 5" id="KW-0175">Coiled coil</keyword>
<dbReference type="Ensembl" id="ENSGACT00000021208.2">
    <property type="protein sequence ID" value="ENSGACP00000021168.2"/>
    <property type="gene ID" value="ENSGACG00000016039.2"/>
</dbReference>
<dbReference type="InParanoid" id="G3PU81"/>
<organism evidence="6 7">
    <name type="scientific">Gasterosteus aculeatus aculeatus</name>
    <name type="common">three-spined stickleback</name>
    <dbReference type="NCBI Taxonomy" id="481459"/>
    <lineage>
        <taxon>Eukaryota</taxon>
        <taxon>Metazoa</taxon>
        <taxon>Chordata</taxon>
        <taxon>Craniata</taxon>
        <taxon>Vertebrata</taxon>
        <taxon>Euteleostomi</taxon>
        <taxon>Actinopterygii</taxon>
        <taxon>Neopterygii</taxon>
        <taxon>Teleostei</taxon>
        <taxon>Neoteleostei</taxon>
        <taxon>Acanthomorphata</taxon>
        <taxon>Eupercaria</taxon>
        <taxon>Perciformes</taxon>
        <taxon>Cottioidei</taxon>
        <taxon>Gasterosteales</taxon>
        <taxon>Gasterosteidae</taxon>
        <taxon>Gasterosteus</taxon>
    </lineage>
</organism>
<evidence type="ECO:0000256" key="2">
    <source>
        <dbReference type="ARBA" id="ARBA00016725"/>
    </source>
</evidence>
<feature type="coiled-coil region" evidence="5">
    <location>
        <begin position="736"/>
        <end position="805"/>
    </location>
</feature>
<feature type="coiled-coil region" evidence="5">
    <location>
        <begin position="20"/>
        <end position="138"/>
    </location>
</feature>
<dbReference type="SUPFAM" id="SSF57997">
    <property type="entry name" value="Tropomyosin"/>
    <property type="match status" value="1"/>
</dbReference>
<dbReference type="STRING" id="69293.ENSGACP00000021168"/>
<reference evidence="6 7" key="1">
    <citation type="journal article" date="2021" name="G3 (Bethesda)">
        <title>Improved contiguity of the threespine stickleback genome using long-read sequencing.</title>
        <authorList>
            <person name="Nath S."/>
            <person name="Shaw D.E."/>
            <person name="White M.A."/>
        </authorList>
    </citation>
    <scope>NUCLEOTIDE SEQUENCE [LARGE SCALE GENOMIC DNA]</scope>
    <source>
        <strain evidence="6 7">Lake Benthic</strain>
    </source>
</reference>
<dbReference type="InterPro" id="IPR033290">
    <property type="entry name" value="CCDC39"/>
</dbReference>
<dbReference type="GO" id="GO:0060287">
    <property type="term" value="P:epithelial cilium movement involved in determination of left/right asymmetry"/>
    <property type="evidence" value="ECO:0007669"/>
    <property type="project" value="TreeGrafter"/>
</dbReference>
<dbReference type="FunCoup" id="G3PU81">
    <property type="interactions" value="81"/>
</dbReference>
<protein>
    <recommendedName>
        <fullName evidence="2">Coiled-coil domain-containing protein 39</fullName>
    </recommendedName>
</protein>
<dbReference type="GO" id="GO:0005576">
    <property type="term" value="C:extracellular region"/>
    <property type="evidence" value="ECO:0007669"/>
    <property type="project" value="GOC"/>
</dbReference>
<evidence type="ECO:0000313" key="6">
    <source>
        <dbReference type="Ensembl" id="ENSGACP00000021168.2"/>
    </source>
</evidence>
<feature type="coiled-coil region" evidence="5">
    <location>
        <begin position="279"/>
        <end position="453"/>
    </location>
</feature>
<comment type="similarity">
    <text evidence="1">Belongs to the CCDC39 family.</text>
</comment>
<dbReference type="eggNOG" id="ENOG502QS0D">
    <property type="taxonomic scope" value="Eukaryota"/>
</dbReference>
<evidence type="ECO:0000256" key="4">
    <source>
        <dbReference type="ARBA" id="ARBA00045182"/>
    </source>
</evidence>
<dbReference type="AlphaFoldDB" id="G3PU81"/>
<dbReference type="Proteomes" id="UP000007635">
    <property type="component" value="Chromosome III"/>
</dbReference>